<evidence type="ECO:0000256" key="7">
    <source>
        <dbReference type="ARBA" id="ARBA00023033"/>
    </source>
</evidence>
<accession>A0A4D6LHH2</accession>
<dbReference type="AlphaFoldDB" id="A0A4D6LHH2"/>
<reference evidence="8 9" key="1">
    <citation type="submission" date="2019-04" db="EMBL/GenBank/DDBJ databases">
        <title>An improved genome assembly and genetic linkage map for asparagus bean, Vigna unguiculata ssp. sesquipedialis.</title>
        <authorList>
            <person name="Xia Q."/>
            <person name="Zhang R."/>
            <person name="Dong Y."/>
        </authorList>
    </citation>
    <scope>NUCLEOTIDE SEQUENCE [LARGE SCALE GENOMIC DNA]</scope>
    <source>
        <tissue evidence="8">Leaf</tissue>
    </source>
</reference>
<dbReference type="SUPFAM" id="SSF48264">
    <property type="entry name" value="Cytochrome P450"/>
    <property type="match status" value="1"/>
</dbReference>
<name>A0A4D6LHH2_VIGUN</name>
<dbReference type="Gene3D" id="1.10.630.10">
    <property type="entry name" value="Cytochrome P450"/>
    <property type="match status" value="1"/>
</dbReference>
<dbReference type="GO" id="GO:0020037">
    <property type="term" value="F:heme binding"/>
    <property type="evidence" value="ECO:0007669"/>
    <property type="project" value="InterPro"/>
</dbReference>
<keyword evidence="6" id="KW-0408">Iron</keyword>
<dbReference type="Proteomes" id="UP000501690">
    <property type="component" value="Linkage Group LG3"/>
</dbReference>
<dbReference type="InterPro" id="IPR036396">
    <property type="entry name" value="Cyt_P450_sf"/>
</dbReference>
<dbReference type="Pfam" id="PF00067">
    <property type="entry name" value="p450"/>
    <property type="match status" value="1"/>
</dbReference>
<keyword evidence="9" id="KW-1185">Reference proteome</keyword>
<dbReference type="InterPro" id="IPR001128">
    <property type="entry name" value="Cyt_P450"/>
</dbReference>
<keyword evidence="5" id="KW-0560">Oxidoreductase</keyword>
<evidence type="ECO:0000256" key="2">
    <source>
        <dbReference type="ARBA" id="ARBA00010617"/>
    </source>
</evidence>
<protein>
    <submittedName>
        <fullName evidence="8">Cytochrome P450</fullName>
    </submittedName>
</protein>
<keyword evidence="3" id="KW-0349">Heme</keyword>
<proteinExistence type="inferred from homology"/>
<evidence type="ECO:0000313" key="8">
    <source>
        <dbReference type="EMBL" id="QCD87614.1"/>
    </source>
</evidence>
<comment type="similarity">
    <text evidence="2">Belongs to the cytochrome P450 family.</text>
</comment>
<evidence type="ECO:0000256" key="1">
    <source>
        <dbReference type="ARBA" id="ARBA00001971"/>
    </source>
</evidence>
<dbReference type="EMBL" id="CP039347">
    <property type="protein sequence ID" value="QCD87614.1"/>
    <property type="molecule type" value="Genomic_DNA"/>
</dbReference>
<evidence type="ECO:0000256" key="6">
    <source>
        <dbReference type="ARBA" id="ARBA00023004"/>
    </source>
</evidence>
<dbReference type="GO" id="GO:0016705">
    <property type="term" value="F:oxidoreductase activity, acting on paired donors, with incorporation or reduction of molecular oxygen"/>
    <property type="evidence" value="ECO:0007669"/>
    <property type="project" value="InterPro"/>
</dbReference>
<evidence type="ECO:0000256" key="3">
    <source>
        <dbReference type="ARBA" id="ARBA00022617"/>
    </source>
</evidence>
<sequence length="115" mass="13297">MLQFKPKGKPFTEILGDFLGQGIFNMDRELWLTQCRFVSHEFSSKSLREFAMHTLEREVCERLLLVLEALSNENKVVDLQELLGRFSFNVICKFTLGNNRCCLDPSVGEFTRMSA</sequence>
<dbReference type="GO" id="GO:0005506">
    <property type="term" value="F:iron ion binding"/>
    <property type="evidence" value="ECO:0007669"/>
    <property type="project" value="InterPro"/>
</dbReference>
<keyword evidence="7" id="KW-0503">Monooxygenase</keyword>
<evidence type="ECO:0000256" key="5">
    <source>
        <dbReference type="ARBA" id="ARBA00023002"/>
    </source>
</evidence>
<gene>
    <name evidence="8" type="ORF">DEO72_LG3g2152</name>
</gene>
<evidence type="ECO:0000256" key="4">
    <source>
        <dbReference type="ARBA" id="ARBA00022723"/>
    </source>
</evidence>
<dbReference type="GO" id="GO:0004497">
    <property type="term" value="F:monooxygenase activity"/>
    <property type="evidence" value="ECO:0007669"/>
    <property type="project" value="UniProtKB-KW"/>
</dbReference>
<keyword evidence="4" id="KW-0479">Metal-binding</keyword>
<organism evidence="8 9">
    <name type="scientific">Vigna unguiculata</name>
    <name type="common">Cowpea</name>
    <dbReference type="NCBI Taxonomy" id="3917"/>
    <lineage>
        <taxon>Eukaryota</taxon>
        <taxon>Viridiplantae</taxon>
        <taxon>Streptophyta</taxon>
        <taxon>Embryophyta</taxon>
        <taxon>Tracheophyta</taxon>
        <taxon>Spermatophyta</taxon>
        <taxon>Magnoliopsida</taxon>
        <taxon>eudicotyledons</taxon>
        <taxon>Gunneridae</taxon>
        <taxon>Pentapetalae</taxon>
        <taxon>rosids</taxon>
        <taxon>fabids</taxon>
        <taxon>Fabales</taxon>
        <taxon>Fabaceae</taxon>
        <taxon>Papilionoideae</taxon>
        <taxon>50 kb inversion clade</taxon>
        <taxon>NPAAA clade</taxon>
        <taxon>indigoferoid/millettioid clade</taxon>
        <taxon>Phaseoleae</taxon>
        <taxon>Vigna</taxon>
    </lineage>
</organism>
<dbReference type="PANTHER" id="PTHR24296">
    <property type="entry name" value="CYTOCHROME P450"/>
    <property type="match status" value="1"/>
</dbReference>
<comment type="cofactor">
    <cofactor evidence="1">
        <name>heme</name>
        <dbReference type="ChEBI" id="CHEBI:30413"/>
    </cofactor>
</comment>
<evidence type="ECO:0000313" key="9">
    <source>
        <dbReference type="Proteomes" id="UP000501690"/>
    </source>
</evidence>